<feature type="compositionally biased region" description="Basic and acidic residues" evidence="1">
    <location>
        <begin position="1"/>
        <end position="18"/>
    </location>
</feature>
<accession>A0AA87ZI17</accession>
<evidence type="ECO:0000313" key="2">
    <source>
        <dbReference type="EMBL" id="GMN26803.1"/>
    </source>
</evidence>
<evidence type="ECO:0000313" key="3">
    <source>
        <dbReference type="Proteomes" id="UP001187192"/>
    </source>
</evidence>
<gene>
    <name evidence="2" type="ORF">TIFTF001_040911</name>
</gene>
<name>A0AA87ZI17_FICCA</name>
<dbReference type="AlphaFoldDB" id="A0AA87ZI17"/>
<reference evidence="2" key="1">
    <citation type="submission" date="2023-07" db="EMBL/GenBank/DDBJ databases">
        <title>draft genome sequence of fig (Ficus carica).</title>
        <authorList>
            <person name="Takahashi T."/>
            <person name="Nishimura K."/>
        </authorList>
    </citation>
    <scope>NUCLEOTIDE SEQUENCE</scope>
</reference>
<feature type="region of interest" description="Disordered" evidence="1">
    <location>
        <begin position="1"/>
        <end position="33"/>
    </location>
</feature>
<protein>
    <submittedName>
        <fullName evidence="2">Uncharacterized protein</fullName>
    </submittedName>
</protein>
<keyword evidence="3" id="KW-1185">Reference proteome</keyword>
<proteinExistence type="predicted"/>
<feature type="non-terminal residue" evidence="2">
    <location>
        <position position="1"/>
    </location>
</feature>
<dbReference type="Proteomes" id="UP001187192">
    <property type="component" value="Unassembled WGS sequence"/>
</dbReference>
<comment type="caution">
    <text evidence="2">The sequence shown here is derived from an EMBL/GenBank/DDBJ whole genome shotgun (WGS) entry which is preliminary data.</text>
</comment>
<sequence>RLSEQNRRATEQRDHLPFGDKPSCGFQGISRPN</sequence>
<organism evidence="2 3">
    <name type="scientific">Ficus carica</name>
    <name type="common">Common fig</name>
    <dbReference type="NCBI Taxonomy" id="3494"/>
    <lineage>
        <taxon>Eukaryota</taxon>
        <taxon>Viridiplantae</taxon>
        <taxon>Streptophyta</taxon>
        <taxon>Embryophyta</taxon>
        <taxon>Tracheophyta</taxon>
        <taxon>Spermatophyta</taxon>
        <taxon>Magnoliopsida</taxon>
        <taxon>eudicotyledons</taxon>
        <taxon>Gunneridae</taxon>
        <taxon>Pentapetalae</taxon>
        <taxon>rosids</taxon>
        <taxon>fabids</taxon>
        <taxon>Rosales</taxon>
        <taxon>Moraceae</taxon>
        <taxon>Ficeae</taxon>
        <taxon>Ficus</taxon>
    </lineage>
</organism>
<dbReference type="EMBL" id="BTGU01001634">
    <property type="protein sequence ID" value="GMN26803.1"/>
    <property type="molecule type" value="Genomic_DNA"/>
</dbReference>
<evidence type="ECO:0000256" key="1">
    <source>
        <dbReference type="SAM" id="MobiDB-lite"/>
    </source>
</evidence>